<evidence type="ECO:0000256" key="13">
    <source>
        <dbReference type="PIRNR" id="PIRNR004930"/>
    </source>
</evidence>
<keyword evidence="5 13" id="KW-0963">Cytoplasm</keyword>
<evidence type="ECO:0000313" key="16">
    <source>
        <dbReference type="Proteomes" id="UP000282926"/>
    </source>
</evidence>
<evidence type="ECO:0000256" key="10">
    <source>
        <dbReference type="ARBA" id="ARBA00022840"/>
    </source>
</evidence>
<evidence type="ECO:0000313" key="15">
    <source>
        <dbReference type="EMBL" id="RVU43018.1"/>
    </source>
</evidence>
<evidence type="ECO:0000256" key="7">
    <source>
        <dbReference type="ARBA" id="ARBA00022694"/>
    </source>
</evidence>
<dbReference type="Gene3D" id="3.40.50.11030">
    <property type="entry name" value="Threonylcarbamoyl-AMP synthase, C-terminal domain"/>
    <property type="match status" value="1"/>
</dbReference>
<evidence type="ECO:0000256" key="2">
    <source>
        <dbReference type="ARBA" id="ARBA00007663"/>
    </source>
</evidence>
<organism evidence="15 16">
    <name type="scientific">Lujinxingia sediminis</name>
    <dbReference type="NCBI Taxonomy" id="2480984"/>
    <lineage>
        <taxon>Bacteria</taxon>
        <taxon>Deltaproteobacteria</taxon>
        <taxon>Bradymonadales</taxon>
        <taxon>Lujinxingiaceae</taxon>
        <taxon>Lujinxingia</taxon>
    </lineage>
</organism>
<gene>
    <name evidence="15" type="ORF">EA187_14185</name>
</gene>
<comment type="subcellular location">
    <subcellularLocation>
        <location evidence="1 13">Cytoplasm</location>
    </subcellularLocation>
</comment>
<keyword evidence="7 13" id="KW-0819">tRNA processing</keyword>
<evidence type="ECO:0000256" key="9">
    <source>
        <dbReference type="ARBA" id="ARBA00022741"/>
    </source>
</evidence>
<proteinExistence type="inferred from homology"/>
<comment type="similarity">
    <text evidence="2 13">Belongs to the SUA5 family.</text>
</comment>
<dbReference type="InterPro" id="IPR006070">
    <property type="entry name" value="Sua5-like_dom"/>
</dbReference>
<evidence type="ECO:0000256" key="12">
    <source>
        <dbReference type="ARBA" id="ARBA00048366"/>
    </source>
</evidence>
<protein>
    <recommendedName>
        <fullName evidence="4 13">Threonylcarbamoyl-AMP synthase</fullName>
        <shortName evidence="13">TC-AMP synthase</shortName>
        <ecNumber evidence="3 13">2.7.7.87</ecNumber>
    </recommendedName>
    <alternativeName>
        <fullName evidence="11 13">L-threonylcarbamoyladenylate synthase</fullName>
    </alternativeName>
</protein>
<dbReference type="PANTHER" id="PTHR17490">
    <property type="entry name" value="SUA5"/>
    <property type="match status" value="1"/>
</dbReference>
<keyword evidence="16" id="KW-1185">Reference proteome</keyword>
<dbReference type="PANTHER" id="PTHR17490:SF16">
    <property type="entry name" value="THREONYLCARBAMOYL-AMP SYNTHASE"/>
    <property type="match status" value="1"/>
</dbReference>
<evidence type="ECO:0000256" key="3">
    <source>
        <dbReference type="ARBA" id="ARBA00012584"/>
    </source>
</evidence>
<dbReference type="PROSITE" id="PS51163">
    <property type="entry name" value="YRDC"/>
    <property type="match status" value="1"/>
</dbReference>
<dbReference type="NCBIfam" id="TIGR00057">
    <property type="entry name" value="L-threonylcarbamoyladenylate synthase"/>
    <property type="match status" value="1"/>
</dbReference>
<keyword evidence="9 13" id="KW-0547">Nucleotide-binding</keyword>
<evidence type="ECO:0000256" key="5">
    <source>
        <dbReference type="ARBA" id="ARBA00022490"/>
    </source>
</evidence>
<keyword evidence="10 13" id="KW-0067">ATP-binding</keyword>
<comment type="caution">
    <text evidence="15">The sequence shown here is derived from an EMBL/GenBank/DDBJ whole genome shotgun (WGS) entry which is preliminary data.</text>
</comment>
<keyword evidence="8 13" id="KW-0548">Nucleotidyltransferase</keyword>
<sequence length="331" mass="34980">MKVVRVSREEPERERLGEAGAALRRGELVAFPTETVYGLGANALDADAIAKIYAAKGRPANNPLIVHVVDEAQARGLAARWPEAAEQLAAAFWPGPLTLVVERAEVVPETVSAGMGTVGLRVPAHPVARMLLEVAGVPVAAPSANLYTQTSPTRAEHVVKSLGARVGWVVDGGATDVGVESTVVSLVGEVPVLLRPGMVSLEALREVVGEVQLCEEMPEDEAPRMSPGLARKHYAPGVPLKVMAGEALEDALAERRAAGGEARVGCVVYSALRCEGAVAVVMPRDPQGYAAGLYEALHRLDRLGLEAIWVEAPPEQEGWEAVQDRLGRAIS</sequence>
<dbReference type="Gene3D" id="3.90.870.10">
    <property type="entry name" value="DHBP synthase"/>
    <property type="match status" value="1"/>
</dbReference>
<comment type="catalytic activity">
    <reaction evidence="12 13">
        <text>L-threonine + hydrogencarbonate + ATP = L-threonylcarbamoyladenylate + diphosphate + H2O</text>
        <dbReference type="Rhea" id="RHEA:36407"/>
        <dbReference type="ChEBI" id="CHEBI:15377"/>
        <dbReference type="ChEBI" id="CHEBI:17544"/>
        <dbReference type="ChEBI" id="CHEBI:30616"/>
        <dbReference type="ChEBI" id="CHEBI:33019"/>
        <dbReference type="ChEBI" id="CHEBI:57926"/>
        <dbReference type="ChEBI" id="CHEBI:73682"/>
        <dbReference type="EC" id="2.7.7.87"/>
    </reaction>
</comment>
<keyword evidence="6 13" id="KW-0808">Transferase</keyword>
<evidence type="ECO:0000256" key="8">
    <source>
        <dbReference type="ARBA" id="ARBA00022695"/>
    </source>
</evidence>
<dbReference type="Pfam" id="PF01300">
    <property type="entry name" value="Sua5_yciO_yrdC"/>
    <property type="match status" value="1"/>
</dbReference>
<feature type="domain" description="YrdC-like" evidence="14">
    <location>
        <begin position="13"/>
        <end position="199"/>
    </location>
</feature>
<dbReference type="Proteomes" id="UP000282926">
    <property type="component" value="Unassembled WGS sequence"/>
</dbReference>
<name>A0ABY0CS04_9DELT</name>
<evidence type="ECO:0000259" key="14">
    <source>
        <dbReference type="PROSITE" id="PS51163"/>
    </source>
</evidence>
<evidence type="ECO:0000256" key="1">
    <source>
        <dbReference type="ARBA" id="ARBA00004496"/>
    </source>
</evidence>
<dbReference type="EC" id="2.7.7.87" evidence="3 13"/>
<dbReference type="InterPro" id="IPR010923">
    <property type="entry name" value="T(6)A37_SUA5"/>
</dbReference>
<evidence type="ECO:0000256" key="11">
    <source>
        <dbReference type="ARBA" id="ARBA00029774"/>
    </source>
</evidence>
<dbReference type="EMBL" id="SADD01000008">
    <property type="protein sequence ID" value="RVU43018.1"/>
    <property type="molecule type" value="Genomic_DNA"/>
</dbReference>
<accession>A0ABY0CS04</accession>
<dbReference type="InterPro" id="IPR005145">
    <property type="entry name" value="Sua5_C"/>
</dbReference>
<evidence type="ECO:0000256" key="6">
    <source>
        <dbReference type="ARBA" id="ARBA00022679"/>
    </source>
</evidence>
<reference evidence="15 16" key="1">
    <citation type="submission" date="2019-01" db="EMBL/GenBank/DDBJ databases">
        <title>Lujinxingia litoralis gen. nov., sp. nov. and Lujinxingia sediminis gen. nov., sp. nov., new members in the order Bradymonadales, isolated from coastal sediment.</title>
        <authorList>
            <person name="Li C.-M."/>
        </authorList>
    </citation>
    <scope>NUCLEOTIDE SEQUENCE [LARGE SCALE GENOMIC DNA]</scope>
    <source>
        <strain evidence="15 16">SEH01</strain>
    </source>
</reference>
<dbReference type="InterPro" id="IPR050156">
    <property type="entry name" value="TC-AMP_synthase_SUA5"/>
</dbReference>
<dbReference type="Pfam" id="PF03481">
    <property type="entry name" value="Sua5_C"/>
    <property type="match status" value="1"/>
</dbReference>
<dbReference type="SUPFAM" id="SSF55821">
    <property type="entry name" value="YrdC/RibB"/>
    <property type="match status" value="1"/>
</dbReference>
<dbReference type="InterPro" id="IPR017945">
    <property type="entry name" value="DHBP_synth_RibB-like_a/b_dom"/>
</dbReference>
<comment type="function">
    <text evidence="13">Required for the formation of a threonylcarbamoyl group on adenosine at position 37 (t(6)A37) in tRNAs that read codons beginning with adenine.</text>
</comment>
<dbReference type="PIRSF" id="PIRSF004930">
    <property type="entry name" value="Tln_factor_SUA5"/>
    <property type="match status" value="1"/>
</dbReference>
<dbReference type="InterPro" id="IPR038385">
    <property type="entry name" value="Sua5/YwlC_C"/>
</dbReference>
<evidence type="ECO:0000256" key="4">
    <source>
        <dbReference type="ARBA" id="ARBA00015492"/>
    </source>
</evidence>